<evidence type="ECO:0000313" key="2">
    <source>
        <dbReference type="EMBL" id="NEY70370.1"/>
    </source>
</evidence>
<dbReference type="SUPFAM" id="SSF55729">
    <property type="entry name" value="Acyl-CoA N-acyltransferases (Nat)"/>
    <property type="match status" value="1"/>
</dbReference>
<evidence type="ECO:0000259" key="1">
    <source>
        <dbReference type="PROSITE" id="PS51186"/>
    </source>
</evidence>
<dbReference type="InterPro" id="IPR000182">
    <property type="entry name" value="GNAT_dom"/>
</dbReference>
<dbReference type="Pfam" id="PF13302">
    <property type="entry name" value="Acetyltransf_3"/>
    <property type="match status" value="1"/>
</dbReference>
<proteinExistence type="predicted"/>
<dbReference type="GO" id="GO:0016747">
    <property type="term" value="F:acyltransferase activity, transferring groups other than amino-acyl groups"/>
    <property type="evidence" value="ECO:0007669"/>
    <property type="project" value="InterPro"/>
</dbReference>
<comment type="caution">
    <text evidence="2">The sequence shown here is derived from an EMBL/GenBank/DDBJ whole genome shotgun (WGS) entry which is preliminary data.</text>
</comment>
<accession>A0A6M0Q4I8</accession>
<dbReference type="PANTHER" id="PTHR43792">
    <property type="entry name" value="GNAT FAMILY, PUTATIVE (AFU_ORTHOLOGUE AFUA_3G00765)-RELATED-RELATED"/>
    <property type="match status" value="1"/>
</dbReference>
<dbReference type="EMBL" id="JAAIWM010000001">
    <property type="protein sequence ID" value="NEY70370.1"/>
    <property type="molecule type" value="Genomic_DNA"/>
</dbReference>
<gene>
    <name evidence="2" type="ORF">G4D63_01325</name>
</gene>
<dbReference type="RefSeq" id="WP_163176916.1">
    <property type="nucleotide sequence ID" value="NZ_JAAIWM010000001.1"/>
</dbReference>
<reference evidence="2 3" key="1">
    <citation type="submission" date="2020-02" db="EMBL/GenBank/DDBJ databases">
        <title>Bacillus aquiflavi sp. nov., isolated from yellow water of strong flavor Chinese baijiu in Yibin region of China.</title>
        <authorList>
            <person name="Xie J."/>
        </authorList>
    </citation>
    <scope>NUCLEOTIDE SEQUENCE [LARGE SCALE GENOMIC DNA]</scope>
    <source>
        <strain evidence="2 3">SA4</strain>
    </source>
</reference>
<dbReference type="PROSITE" id="PS51186">
    <property type="entry name" value="GNAT"/>
    <property type="match status" value="1"/>
</dbReference>
<dbReference type="AlphaFoldDB" id="A0A6M0Q4I8"/>
<keyword evidence="3" id="KW-1185">Reference proteome</keyword>
<organism evidence="2 3">
    <name type="scientific">Bacillus mesophilus</name>
    <dbReference type="NCBI Taxonomy" id="1808955"/>
    <lineage>
        <taxon>Bacteria</taxon>
        <taxon>Bacillati</taxon>
        <taxon>Bacillota</taxon>
        <taxon>Bacilli</taxon>
        <taxon>Bacillales</taxon>
        <taxon>Bacillaceae</taxon>
        <taxon>Bacillus</taxon>
    </lineage>
</organism>
<name>A0A6M0Q4I8_9BACI</name>
<protein>
    <submittedName>
        <fullName evidence="2">GNAT family N-acetyltransferase</fullName>
    </submittedName>
</protein>
<keyword evidence="2" id="KW-0808">Transferase</keyword>
<dbReference type="PANTHER" id="PTHR43792:SF13">
    <property type="entry name" value="ACETYLTRANSFERASE"/>
    <property type="match status" value="1"/>
</dbReference>
<evidence type="ECO:0000313" key="3">
    <source>
        <dbReference type="Proteomes" id="UP000481043"/>
    </source>
</evidence>
<dbReference type="InterPro" id="IPR016181">
    <property type="entry name" value="Acyl_CoA_acyltransferase"/>
</dbReference>
<feature type="domain" description="N-acetyltransferase" evidence="1">
    <location>
        <begin position="1"/>
        <end position="122"/>
    </location>
</feature>
<sequence length="122" mass="14261">MLPFYIEKLETDQDEFGWGIWMIIKYEEKQIIGDVMIKGKPLNGVVEFSYHVVKELGDDGLAFEAVEAMMDWFMQLHGVQSFLTECEAHDQKAIRLLERLGMKCTDKDGEFLYWELHHAVSE</sequence>
<dbReference type="Gene3D" id="3.40.630.30">
    <property type="match status" value="1"/>
</dbReference>
<dbReference type="Proteomes" id="UP000481043">
    <property type="component" value="Unassembled WGS sequence"/>
</dbReference>
<dbReference type="InterPro" id="IPR051531">
    <property type="entry name" value="N-acetyltransferase"/>
</dbReference>